<dbReference type="PANTHER" id="PTHR36766">
    <property type="entry name" value="PLANT BROAD-SPECTRUM MILDEW RESISTANCE PROTEIN RPW8"/>
    <property type="match status" value="1"/>
</dbReference>
<dbReference type="InterPro" id="IPR036388">
    <property type="entry name" value="WH-like_DNA-bd_sf"/>
</dbReference>
<dbReference type="PANTHER" id="PTHR36766:SF38">
    <property type="entry name" value="DISEASE RESISTANCE PROTEIN RGA3"/>
    <property type="match status" value="1"/>
</dbReference>
<dbReference type="InterPro" id="IPR032675">
    <property type="entry name" value="LRR_dom_sf"/>
</dbReference>
<sequence>MAEGVLFNIAGGVLRNLVTPVVQEIGLYWGVKDELVKLRNTVSGIQALLIDADEKQALNEQVRDWLGKLKDVVYDADDLLDDFSTEALQQQVMAGNKVTKEVSRFFSSSNQLTYGLKMGYKIKAIRERLDAIAKDSQNLQLGVRLEDKGFRSKLREETDSFAPTIVVGREDDKAAILKLLLTSNDEENVSVISIVGIGGLGKTTLAQLIFNNELVQTHFDLRLWVCVSNPFDVKVIVKKILESGTGEKPDNLELNTLKDSLGKIINGKKYLLVLDDIWSEDHEKWDRLKKFLSIGASGSKIIVTTRSTKVAELVSTSQPYVLNGLSNLESWSLLVKIVFKGKEPKNPSVVEIGKEIVEKCVGVPLAIKTIGSVLCFKNPETEWLPFMKNELSKIVQNETDILPTLKLSYDHLPSNLKHCFAYCRLFPKDYRICVETLIHLWIAQGFVESSNSSQSLEDIGLEYFMDLLWRSFFQEIERDAFGRIQTCKMHDLMHDLATLVAGNESIMVDSNVKSIDEKTRNVSIDLGSRSIGEVPACFLGAKQLRTFLLRSQERLEKSNHKVIISKFRRLRVCDLHNAGIEEVPYSIKKLKNLRYLDVSGNKGIVTLPYSITELRNLQVLKLSNCMYLKELPKNMWKLVNLRHLYCKGCVHLTHMPIGLGELTSLQTLSMFVVAKDSLASNHNGGLDELKRLNNLRGQLEISNLRYVENGISKFDAANLKAKQNLRSLTLDWGTDNSNDNNENGNYDEMSLQSLEPHLNLREIKLRCYGGLRFPNWLSSLTNLVNISIEESRRCQYLPPFYKFPFLKRLRIFDLANLEYVEKTEGENFIVGSSTFFPSLKELHLLGCPNLKGWWKNGNHDNDLAYFPCLSSLSIYSCPKLTWMPPFPFLDEELDLNIVSAEILEQTLKMKVPMTSSSTSSSLVHPLSKLKKLMIMDVEDLESLPEEWLQNLTSLEELSICGVPILAHLGLSCLVSLKELILRECLSLTSLQGMHFLTSLQYLQLWTCPSLTTIPQEMYQLSSLQTLIIGDCPHLSAKCGNQHRDDWPKIVHIPNIRIDFLAIQLEGCYVLDDLLAIQLEGYTVLDDK</sequence>
<dbReference type="GO" id="GO:0006952">
    <property type="term" value="P:defense response"/>
    <property type="evidence" value="ECO:0007669"/>
    <property type="project" value="UniProtKB-KW"/>
</dbReference>
<dbReference type="InterPro" id="IPR041118">
    <property type="entry name" value="Rx_N"/>
</dbReference>
<dbReference type="GO" id="GO:0043531">
    <property type="term" value="F:ADP binding"/>
    <property type="evidence" value="ECO:0007669"/>
    <property type="project" value="InterPro"/>
</dbReference>
<dbReference type="GO" id="GO:0051707">
    <property type="term" value="P:response to other organism"/>
    <property type="evidence" value="ECO:0007669"/>
    <property type="project" value="UniProtKB-ARBA"/>
</dbReference>
<reference evidence="10 11" key="1">
    <citation type="journal article" date="2014" name="PLoS ONE">
        <title>Global Analysis of Gene Expression Profiles in Physic Nut (Jatropha curcas L.) Seedlings Exposed to Salt Stress.</title>
        <authorList>
            <person name="Zhang L."/>
            <person name="Zhang C."/>
            <person name="Wu P."/>
            <person name="Chen Y."/>
            <person name="Li M."/>
            <person name="Jiang H."/>
            <person name="Wu G."/>
        </authorList>
    </citation>
    <scope>NUCLEOTIDE SEQUENCE [LARGE SCALE GENOMIC DNA]</scope>
    <source>
        <strain evidence="11">cv. GZQX0401</strain>
        <tissue evidence="10">Young leaves</tissue>
    </source>
</reference>
<dbReference type="InterPro" id="IPR042197">
    <property type="entry name" value="Apaf_helical"/>
</dbReference>
<evidence type="ECO:0000259" key="7">
    <source>
        <dbReference type="Pfam" id="PF18052"/>
    </source>
</evidence>
<keyword evidence="5" id="KW-0067">ATP-binding</keyword>
<evidence type="ECO:0000256" key="1">
    <source>
        <dbReference type="ARBA" id="ARBA00022614"/>
    </source>
</evidence>
<proteinExistence type="predicted"/>
<evidence type="ECO:0000256" key="2">
    <source>
        <dbReference type="ARBA" id="ARBA00022737"/>
    </source>
</evidence>
<dbReference type="SUPFAM" id="SSF52540">
    <property type="entry name" value="P-loop containing nucleoside triphosphate hydrolases"/>
    <property type="match status" value="1"/>
</dbReference>
<dbReference type="Pfam" id="PF00931">
    <property type="entry name" value="NB-ARC"/>
    <property type="match status" value="1"/>
</dbReference>
<dbReference type="OrthoDB" id="848819at2759"/>
<dbReference type="Gene3D" id="1.20.5.4130">
    <property type="match status" value="1"/>
</dbReference>
<dbReference type="InterPro" id="IPR038005">
    <property type="entry name" value="RX-like_CC"/>
</dbReference>
<keyword evidence="1" id="KW-0433">Leucine-rich repeat</keyword>
<dbReference type="SUPFAM" id="SSF52058">
    <property type="entry name" value="L domain-like"/>
    <property type="match status" value="2"/>
</dbReference>
<dbReference type="Pfam" id="PF25019">
    <property type="entry name" value="LRR_R13L1-DRL21"/>
    <property type="match status" value="1"/>
</dbReference>
<dbReference type="Pfam" id="PF18052">
    <property type="entry name" value="Rx_N"/>
    <property type="match status" value="1"/>
</dbReference>
<feature type="domain" description="R13L1/DRL21-like LRR repeat region" evidence="9">
    <location>
        <begin position="686"/>
        <end position="812"/>
    </location>
</feature>
<dbReference type="Gene3D" id="3.40.50.300">
    <property type="entry name" value="P-loop containing nucleotide triphosphate hydrolases"/>
    <property type="match status" value="1"/>
</dbReference>
<dbReference type="Gene3D" id="1.10.10.10">
    <property type="entry name" value="Winged helix-like DNA-binding domain superfamily/Winged helix DNA-binding domain"/>
    <property type="match status" value="1"/>
</dbReference>
<dbReference type="CDD" id="cd14798">
    <property type="entry name" value="RX-CC_like"/>
    <property type="match status" value="1"/>
</dbReference>
<evidence type="ECO:0000313" key="11">
    <source>
        <dbReference type="Proteomes" id="UP000027138"/>
    </source>
</evidence>
<dbReference type="Gene3D" id="1.10.8.430">
    <property type="entry name" value="Helical domain of apoptotic protease-activating factors"/>
    <property type="match status" value="1"/>
</dbReference>
<evidence type="ECO:0000313" key="10">
    <source>
        <dbReference type="EMBL" id="KDP43576.1"/>
    </source>
</evidence>
<dbReference type="AlphaFoldDB" id="A0A067L528"/>
<keyword evidence="2" id="KW-0677">Repeat</keyword>
<feature type="domain" description="NB-ARC" evidence="6">
    <location>
        <begin position="170"/>
        <end position="342"/>
    </location>
</feature>
<accession>A0A067L528</accession>
<protein>
    <submittedName>
        <fullName evidence="10">Uncharacterized protein</fullName>
    </submittedName>
</protein>
<dbReference type="Gene3D" id="3.80.10.10">
    <property type="entry name" value="Ribonuclease Inhibitor"/>
    <property type="match status" value="3"/>
</dbReference>
<organism evidence="10 11">
    <name type="scientific">Jatropha curcas</name>
    <name type="common">Barbados nut</name>
    <dbReference type="NCBI Taxonomy" id="180498"/>
    <lineage>
        <taxon>Eukaryota</taxon>
        <taxon>Viridiplantae</taxon>
        <taxon>Streptophyta</taxon>
        <taxon>Embryophyta</taxon>
        <taxon>Tracheophyta</taxon>
        <taxon>Spermatophyta</taxon>
        <taxon>Magnoliopsida</taxon>
        <taxon>eudicotyledons</taxon>
        <taxon>Gunneridae</taxon>
        <taxon>Pentapetalae</taxon>
        <taxon>rosids</taxon>
        <taxon>fabids</taxon>
        <taxon>Malpighiales</taxon>
        <taxon>Euphorbiaceae</taxon>
        <taxon>Crotonoideae</taxon>
        <taxon>Jatropheae</taxon>
        <taxon>Jatropha</taxon>
    </lineage>
</organism>
<evidence type="ECO:0000259" key="9">
    <source>
        <dbReference type="Pfam" id="PF25019"/>
    </source>
</evidence>
<dbReference type="Proteomes" id="UP000027138">
    <property type="component" value="Unassembled WGS sequence"/>
</dbReference>
<evidence type="ECO:0000256" key="4">
    <source>
        <dbReference type="ARBA" id="ARBA00022821"/>
    </source>
</evidence>
<keyword evidence="3" id="KW-0547">Nucleotide-binding</keyword>
<dbReference type="Pfam" id="PF23559">
    <property type="entry name" value="WHD_DRP"/>
    <property type="match status" value="1"/>
</dbReference>
<dbReference type="KEGG" id="jcu:105628743"/>
<keyword evidence="11" id="KW-1185">Reference proteome</keyword>
<dbReference type="InterPro" id="IPR027417">
    <property type="entry name" value="P-loop_NTPase"/>
</dbReference>
<dbReference type="EMBL" id="KK914267">
    <property type="protein sequence ID" value="KDP43576.1"/>
    <property type="molecule type" value="Genomic_DNA"/>
</dbReference>
<dbReference type="GO" id="GO:0005524">
    <property type="term" value="F:ATP binding"/>
    <property type="evidence" value="ECO:0007669"/>
    <property type="project" value="UniProtKB-KW"/>
</dbReference>
<evidence type="ECO:0000259" key="8">
    <source>
        <dbReference type="Pfam" id="PF23559"/>
    </source>
</evidence>
<evidence type="ECO:0000256" key="5">
    <source>
        <dbReference type="ARBA" id="ARBA00022840"/>
    </source>
</evidence>
<gene>
    <name evidence="10" type="ORF">JCGZ_16863</name>
</gene>
<dbReference type="FunFam" id="3.40.50.300:FF:001091">
    <property type="entry name" value="Probable disease resistance protein At1g61300"/>
    <property type="match status" value="1"/>
</dbReference>
<dbReference type="InterPro" id="IPR056789">
    <property type="entry name" value="LRR_R13L1-DRL21"/>
</dbReference>
<evidence type="ECO:0000259" key="6">
    <source>
        <dbReference type="Pfam" id="PF00931"/>
    </source>
</evidence>
<name>A0A067L528_JATCU</name>
<dbReference type="InterPro" id="IPR058922">
    <property type="entry name" value="WHD_DRP"/>
</dbReference>
<evidence type="ECO:0000256" key="3">
    <source>
        <dbReference type="ARBA" id="ARBA00022741"/>
    </source>
</evidence>
<dbReference type="FunFam" id="1.10.10.10:FF:000322">
    <property type="entry name" value="Probable disease resistance protein At1g63360"/>
    <property type="match status" value="1"/>
</dbReference>
<dbReference type="PRINTS" id="PR00364">
    <property type="entry name" value="DISEASERSIST"/>
</dbReference>
<feature type="domain" description="Disease resistance N-terminal" evidence="7">
    <location>
        <begin position="13"/>
        <end position="97"/>
    </location>
</feature>
<keyword evidence="4" id="KW-0611">Plant defense</keyword>
<dbReference type="InterPro" id="IPR002182">
    <property type="entry name" value="NB-ARC"/>
</dbReference>
<feature type="domain" description="Disease resistance protein winged helix" evidence="8">
    <location>
        <begin position="425"/>
        <end position="497"/>
    </location>
</feature>